<feature type="region of interest" description="Disordered" evidence="1">
    <location>
        <begin position="21"/>
        <end position="42"/>
    </location>
</feature>
<proteinExistence type="predicted"/>
<sequence length="74" mass="7991">MAFVHALAPALPYALRSGLFPQRRSGASPAAPTSTRPVTGDTLAPAKWAADHVVAVWRRDEADRLVCAWQLAPR</sequence>
<comment type="caution">
    <text evidence="2">The sequence shown here is derived from an EMBL/GenBank/DDBJ whole genome shotgun (WGS) entry which is preliminary data.</text>
</comment>
<dbReference type="RefSeq" id="WP_043075366.1">
    <property type="nucleotide sequence ID" value="NZ_JAJALK010000034.1"/>
</dbReference>
<gene>
    <name evidence="2" type="ORF">QO001_006547</name>
</gene>
<organism evidence="2 3">
    <name type="scientific">Methylobacterium brachiatum</name>
    <dbReference type="NCBI Taxonomy" id="269660"/>
    <lineage>
        <taxon>Bacteria</taxon>
        <taxon>Pseudomonadati</taxon>
        <taxon>Pseudomonadota</taxon>
        <taxon>Alphaproteobacteria</taxon>
        <taxon>Hyphomicrobiales</taxon>
        <taxon>Methylobacteriaceae</taxon>
        <taxon>Methylobacterium</taxon>
    </lineage>
</organism>
<evidence type="ECO:0000313" key="3">
    <source>
        <dbReference type="Proteomes" id="UP001223420"/>
    </source>
</evidence>
<name>A0AAJ1X1K4_9HYPH</name>
<reference evidence="2" key="1">
    <citation type="submission" date="2023-07" db="EMBL/GenBank/DDBJ databases">
        <title>Genomic Encyclopedia of Type Strains, Phase IV (KMG-IV): sequencing the most valuable type-strain genomes for metagenomic binning, comparative biology and taxonomic classification.</title>
        <authorList>
            <person name="Goeker M."/>
        </authorList>
    </citation>
    <scope>NUCLEOTIDE SEQUENCE</scope>
    <source>
        <strain evidence="2">DSM 19569</strain>
    </source>
</reference>
<evidence type="ECO:0000313" key="2">
    <source>
        <dbReference type="EMBL" id="MDQ0547588.1"/>
    </source>
</evidence>
<dbReference type="AlphaFoldDB" id="A0AAJ1X1K4"/>
<dbReference type="EMBL" id="JAUSWL010000031">
    <property type="protein sequence ID" value="MDQ0547588.1"/>
    <property type="molecule type" value="Genomic_DNA"/>
</dbReference>
<protein>
    <submittedName>
        <fullName evidence="2">Uncharacterized protein</fullName>
    </submittedName>
</protein>
<accession>A0AAJ1X1K4</accession>
<dbReference type="Proteomes" id="UP001223420">
    <property type="component" value="Unassembled WGS sequence"/>
</dbReference>
<evidence type="ECO:0000256" key="1">
    <source>
        <dbReference type="SAM" id="MobiDB-lite"/>
    </source>
</evidence>